<sequence length="90" mass="9573">MRHCTTPRHLDKDPSRLVILRVGHQVSGASSPSRRRLGNRPGRRSRRDYCGGPGHGPARDGRVSCGATHLPPFDPSAGATPQTITGVTGP</sequence>
<gene>
    <name evidence="2" type="ORF">AVDCRST_MAG70-244</name>
</gene>
<reference evidence="2" key="1">
    <citation type="submission" date="2020-02" db="EMBL/GenBank/DDBJ databases">
        <authorList>
            <person name="Meier V. D."/>
        </authorList>
    </citation>
    <scope>NUCLEOTIDE SEQUENCE</scope>
    <source>
        <strain evidence="2">AVDCRST_MAG70</strain>
    </source>
</reference>
<evidence type="ECO:0000256" key="1">
    <source>
        <dbReference type="SAM" id="MobiDB-lite"/>
    </source>
</evidence>
<dbReference type="AlphaFoldDB" id="A0A6J4UA30"/>
<evidence type="ECO:0000313" key="2">
    <source>
        <dbReference type="EMBL" id="CAA9542712.1"/>
    </source>
</evidence>
<name>A0A6J4UA30_9BACT</name>
<feature type="compositionally biased region" description="Basic residues" evidence="1">
    <location>
        <begin position="33"/>
        <end position="46"/>
    </location>
</feature>
<organism evidence="2">
    <name type="scientific">uncultured Thermomicrobiales bacterium</name>
    <dbReference type="NCBI Taxonomy" id="1645740"/>
    <lineage>
        <taxon>Bacteria</taxon>
        <taxon>Pseudomonadati</taxon>
        <taxon>Thermomicrobiota</taxon>
        <taxon>Thermomicrobia</taxon>
        <taxon>Thermomicrobiales</taxon>
        <taxon>environmental samples</taxon>
    </lineage>
</organism>
<feature type="compositionally biased region" description="Polar residues" evidence="1">
    <location>
        <begin position="79"/>
        <end position="90"/>
    </location>
</feature>
<proteinExistence type="predicted"/>
<feature type="region of interest" description="Disordered" evidence="1">
    <location>
        <begin position="22"/>
        <end position="90"/>
    </location>
</feature>
<accession>A0A6J4UA30</accession>
<protein>
    <submittedName>
        <fullName evidence="2">Uncharacterized protein</fullName>
    </submittedName>
</protein>
<dbReference type="EMBL" id="CADCWH010000040">
    <property type="protein sequence ID" value="CAA9542712.1"/>
    <property type="molecule type" value="Genomic_DNA"/>
</dbReference>